<dbReference type="AlphaFoldDB" id="A0A1V3XVF3"/>
<reference evidence="4 5" key="1">
    <citation type="submission" date="2017-02" db="EMBL/GenBank/DDBJ databases">
        <title>Complete genome sequences of Mycobacterium kansasii strains isolated from rhesus macaques.</title>
        <authorList>
            <person name="Panda A."/>
            <person name="Nagaraj S."/>
            <person name="Zhao X."/>
            <person name="Tettelin H."/>
            <person name="Detolla L.J."/>
        </authorList>
    </citation>
    <scope>NUCLEOTIDE SEQUENCE [LARGE SCALE GENOMIC DNA]</scope>
    <source>
        <strain evidence="3 4">11-3469</strain>
        <strain evidence="2 5">11-3813</strain>
    </source>
</reference>
<gene>
    <name evidence="3" type="ORF">BZL29_1284</name>
    <name evidence="2" type="ORF">BZL30_0564</name>
</gene>
<dbReference type="EMBL" id="MVBM01000001">
    <property type="protein sequence ID" value="OOK83050.1"/>
    <property type="molecule type" value="Genomic_DNA"/>
</dbReference>
<dbReference type="Proteomes" id="UP000189229">
    <property type="component" value="Unassembled WGS sequence"/>
</dbReference>
<comment type="caution">
    <text evidence="2">The sequence shown here is derived from an EMBL/GenBank/DDBJ whole genome shotgun (WGS) entry which is preliminary data.</text>
</comment>
<evidence type="ECO:0000313" key="5">
    <source>
        <dbReference type="Proteomes" id="UP000189229"/>
    </source>
</evidence>
<sequence>MNHPTHAGSASGLRMISAAESARPLFRTPSVGLPGPDSG</sequence>
<accession>A0A1V3XVF3</accession>
<evidence type="ECO:0000256" key="1">
    <source>
        <dbReference type="SAM" id="MobiDB-lite"/>
    </source>
</evidence>
<dbReference type="Proteomes" id="UP000188532">
    <property type="component" value="Unassembled WGS sequence"/>
</dbReference>
<evidence type="ECO:0000313" key="2">
    <source>
        <dbReference type="EMBL" id="OOK83050.1"/>
    </source>
</evidence>
<proteinExistence type="predicted"/>
<feature type="region of interest" description="Disordered" evidence="1">
    <location>
        <begin position="1"/>
        <end position="39"/>
    </location>
</feature>
<evidence type="ECO:0000313" key="4">
    <source>
        <dbReference type="Proteomes" id="UP000188532"/>
    </source>
</evidence>
<dbReference type="EMBL" id="MVBN01000001">
    <property type="protein sequence ID" value="OOK83286.1"/>
    <property type="molecule type" value="Genomic_DNA"/>
</dbReference>
<organism evidence="2 5">
    <name type="scientific">Mycobacterium kansasii</name>
    <dbReference type="NCBI Taxonomy" id="1768"/>
    <lineage>
        <taxon>Bacteria</taxon>
        <taxon>Bacillati</taxon>
        <taxon>Actinomycetota</taxon>
        <taxon>Actinomycetes</taxon>
        <taxon>Mycobacteriales</taxon>
        <taxon>Mycobacteriaceae</taxon>
        <taxon>Mycobacterium</taxon>
    </lineage>
</organism>
<evidence type="ECO:0000313" key="3">
    <source>
        <dbReference type="EMBL" id="OOK83286.1"/>
    </source>
</evidence>
<protein>
    <submittedName>
        <fullName evidence="2">Uncharacterized protein</fullName>
    </submittedName>
</protein>
<name>A0A1V3XVF3_MYCKA</name>